<keyword evidence="2" id="KW-1185">Reference proteome</keyword>
<proteinExistence type="predicted"/>
<gene>
    <name evidence="1" type="ORF">LTR09_006050</name>
</gene>
<evidence type="ECO:0000313" key="1">
    <source>
        <dbReference type="EMBL" id="KAK3052986.1"/>
    </source>
</evidence>
<dbReference type="Gene3D" id="3.90.1590.10">
    <property type="entry name" value="glutathione-dependent formaldehyde- activating enzyme (gfa)"/>
    <property type="match status" value="1"/>
</dbReference>
<dbReference type="Proteomes" id="UP001271007">
    <property type="component" value="Unassembled WGS sequence"/>
</dbReference>
<dbReference type="AlphaFoldDB" id="A0AAJ0DFR3"/>
<organism evidence="1 2">
    <name type="scientific">Extremus antarcticus</name>
    <dbReference type="NCBI Taxonomy" id="702011"/>
    <lineage>
        <taxon>Eukaryota</taxon>
        <taxon>Fungi</taxon>
        <taxon>Dikarya</taxon>
        <taxon>Ascomycota</taxon>
        <taxon>Pezizomycotina</taxon>
        <taxon>Dothideomycetes</taxon>
        <taxon>Dothideomycetidae</taxon>
        <taxon>Mycosphaerellales</taxon>
        <taxon>Extremaceae</taxon>
        <taxon>Extremus</taxon>
    </lineage>
</organism>
<protein>
    <recommendedName>
        <fullName evidence="3">CENP-V/GFA domain-containing protein</fullName>
    </recommendedName>
</protein>
<accession>A0AAJ0DFR3</accession>
<dbReference type="EMBL" id="JAWDJX010000018">
    <property type="protein sequence ID" value="KAK3052986.1"/>
    <property type="molecule type" value="Genomic_DNA"/>
</dbReference>
<name>A0AAJ0DFR3_9PEZI</name>
<evidence type="ECO:0008006" key="3">
    <source>
        <dbReference type="Google" id="ProtNLM"/>
    </source>
</evidence>
<sequence>MTFPKEALTIHGGCNCRAIRYEVSVPPFSERPPTPYKTPGADVGDLRIPCVLLCQCNNCRLGANQLLPTGLVTETKWVKVSVLPRDSTNEGAFDVSNDKRTWHSVVDVFDYRNPALKDGHLSVYKSSPGRSRWFCDRCGTSVGYSVDPGIIPPEWEWPQMLDLWSATIDREDLEKDYMAPERMVWCHYGVPWIQGLVREGAGGIPEHPLTKIEKVLGDDIEDDLKQMAALEESVKM</sequence>
<evidence type="ECO:0000313" key="2">
    <source>
        <dbReference type="Proteomes" id="UP001271007"/>
    </source>
</evidence>
<comment type="caution">
    <text evidence="1">The sequence shown here is derived from an EMBL/GenBank/DDBJ whole genome shotgun (WGS) entry which is preliminary data.</text>
</comment>
<reference evidence="1" key="1">
    <citation type="submission" date="2023-04" db="EMBL/GenBank/DDBJ databases">
        <title>Black Yeasts Isolated from many extreme environments.</title>
        <authorList>
            <person name="Coleine C."/>
            <person name="Stajich J.E."/>
            <person name="Selbmann L."/>
        </authorList>
    </citation>
    <scope>NUCLEOTIDE SEQUENCE</scope>
    <source>
        <strain evidence="1">CCFEE 5312</strain>
    </source>
</reference>
<dbReference type="SUPFAM" id="SSF51316">
    <property type="entry name" value="Mss4-like"/>
    <property type="match status" value="2"/>
</dbReference>
<dbReference type="InterPro" id="IPR011057">
    <property type="entry name" value="Mss4-like_sf"/>
</dbReference>